<dbReference type="Proteomes" id="UP000800200">
    <property type="component" value="Unassembled WGS sequence"/>
</dbReference>
<name>A0A6A6DLL4_9PEZI</name>
<dbReference type="OrthoDB" id="5422061at2759"/>
<organism evidence="1 2">
    <name type="scientific">Zopfia rhizophila CBS 207.26</name>
    <dbReference type="NCBI Taxonomy" id="1314779"/>
    <lineage>
        <taxon>Eukaryota</taxon>
        <taxon>Fungi</taxon>
        <taxon>Dikarya</taxon>
        <taxon>Ascomycota</taxon>
        <taxon>Pezizomycotina</taxon>
        <taxon>Dothideomycetes</taxon>
        <taxon>Dothideomycetes incertae sedis</taxon>
        <taxon>Zopfiaceae</taxon>
        <taxon>Zopfia</taxon>
    </lineage>
</organism>
<evidence type="ECO:0000313" key="1">
    <source>
        <dbReference type="EMBL" id="KAF2178840.1"/>
    </source>
</evidence>
<reference evidence="1" key="1">
    <citation type="journal article" date="2020" name="Stud. Mycol.">
        <title>101 Dothideomycetes genomes: a test case for predicting lifestyles and emergence of pathogens.</title>
        <authorList>
            <person name="Haridas S."/>
            <person name="Albert R."/>
            <person name="Binder M."/>
            <person name="Bloem J."/>
            <person name="Labutti K."/>
            <person name="Salamov A."/>
            <person name="Andreopoulos B."/>
            <person name="Baker S."/>
            <person name="Barry K."/>
            <person name="Bills G."/>
            <person name="Bluhm B."/>
            <person name="Cannon C."/>
            <person name="Castanera R."/>
            <person name="Culley D."/>
            <person name="Daum C."/>
            <person name="Ezra D."/>
            <person name="Gonzalez J."/>
            <person name="Henrissat B."/>
            <person name="Kuo A."/>
            <person name="Liang C."/>
            <person name="Lipzen A."/>
            <person name="Lutzoni F."/>
            <person name="Magnuson J."/>
            <person name="Mondo S."/>
            <person name="Nolan M."/>
            <person name="Ohm R."/>
            <person name="Pangilinan J."/>
            <person name="Park H.-J."/>
            <person name="Ramirez L."/>
            <person name="Alfaro M."/>
            <person name="Sun H."/>
            <person name="Tritt A."/>
            <person name="Yoshinaga Y."/>
            <person name="Zwiers L.-H."/>
            <person name="Turgeon B."/>
            <person name="Goodwin S."/>
            <person name="Spatafora J."/>
            <person name="Crous P."/>
            <person name="Grigoriev I."/>
        </authorList>
    </citation>
    <scope>NUCLEOTIDE SEQUENCE</scope>
    <source>
        <strain evidence="1">CBS 207.26</strain>
    </source>
</reference>
<proteinExistence type="predicted"/>
<accession>A0A6A6DLL4</accession>
<feature type="non-terminal residue" evidence="1">
    <location>
        <position position="1"/>
    </location>
</feature>
<evidence type="ECO:0000313" key="2">
    <source>
        <dbReference type="Proteomes" id="UP000800200"/>
    </source>
</evidence>
<protein>
    <submittedName>
        <fullName evidence="1">Uncharacterized protein</fullName>
    </submittedName>
</protein>
<dbReference type="EMBL" id="ML994672">
    <property type="protein sequence ID" value="KAF2178840.1"/>
    <property type="molecule type" value="Genomic_DNA"/>
</dbReference>
<sequence>LASSEVRDFEKGCIINLNKTPIPFEFLDRYTYNFEGVITVRGKSARSGWGERQATLILYTFTDGSKPITLKLLFYRSGLETAEERRNRITERKKCPGSSFVTIQFNLKAYNNESYLLSLLKHEFVPYRESVGKDFLFMLD</sequence>
<gene>
    <name evidence="1" type="ORF">K469DRAFT_598068</name>
</gene>
<dbReference type="AlphaFoldDB" id="A0A6A6DLL4"/>
<keyword evidence="2" id="KW-1185">Reference proteome</keyword>